<dbReference type="OrthoDB" id="6096059at2759"/>
<evidence type="ECO:0000256" key="7">
    <source>
        <dbReference type="SAM" id="Phobius"/>
    </source>
</evidence>
<keyword evidence="4 7" id="KW-0472">Membrane</keyword>
<keyword evidence="7" id="KW-1133">Transmembrane helix</keyword>
<dbReference type="InterPro" id="IPR039808">
    <property type="entry name" value="Cadherin"/>
</dbReference>
<dbReference type="InterPro" id="IPR002126">
    <property type="entry name" value="Cadherin-like_dom"/>
</dbReference>
<evidence type="ECO:0000256" key="6">
    <source>
        <dbReference type="SAM" id="MobiDB-lite"/>
    </source>
</evidence>
<dbReference type="GeneID" id="20237032"/>
<dbReference type="PANTHER" id="PTHR24027:SF438">
    <property type="entry name" value="CADHERIN 23"/>
    <property type="match status" value="1"/>
</dbReference>
<dbReference type="GO" id="GO:0007156">
    <property type="term" value="P:homophilic cell adhesion via plasma membrane adhesion molecules"/>
    <property type="evidence" value="ECO:0007669"/>
    <property type="project" value="InterPro"/>
</dbReference>
<dbReference type="GO" id="GO:0005509">
    <property type="term" value="F:calcium ion binding"/>
    <property type="evidence" value="ECO:0007669"/>
    <property type="project" value="UniProtKB-UniRule"/>
</dbReference>
<dbReference type="CTD" id="20237032"/>
<dbReference type="SMART" id="SM00112">
    <property type="entry name" value="CA"/>
    <property type="match status" value="2"/>
</dbReference>
<dbReference type="PRINTS" id="PR00205">
    <property type="entry name" value="CADHERIN"/>
</dbReference>
<feature type="region of interest" description="Disordered" evidence="6">
    <location>
        <begin position="494"/>
        <end position="518"/>
    </location>
</feature>
<evidence type="ECO:0000256" key="2">
    <source>
        <dbReference type="ARBA" id="ARBA00022737"/>
    </source>
</evidence>
<dbReference type="GO" id="GO:0008013">
    <property type="term" value="F:beta-catenin binding"/>
    <property type="evidence" value="ECO:0007669"/>
    <property type="project" value="TreeGrafter"/>
</dbReference>
<name>V4BDW8_LOTGI</name>
<dbReference type="Proteomes" id="UP000030746">
    <property type="component" value="Unassembled WGS sequence"/>
</dbReference>
<dbReference type="PROSITE" id="PS50268">
    <property type="entry name" value="CADHERIN_2"/>
    <property type="match status" value="2"/>
</dbReference>
<accession>V4BDW8</accession>
<evidence type="ECO:0000259" key="9">
    <source>
        <dbReference type="PROSITE" id="PS50268"/>
    </source>
</evidence>
<keyword evidence="11" id="KW-1185">Reference proteome</keyword>
<gene>
    <name evidence="10" type="ORF">LOTGIDRAFT_156564</name>
</gene>
<dbReference type="GO" id="GO:0031175">
    <property type="term" value="P:neuron projection development"/>
    <property type="evidence" value="ECO:0007669"/>
    <property type="project" value="TreeGrafter"/>
</dbReference>
<evidence type="ECO:0000256" key="4">
    <source>
        <dbReference type="ARBA" id="ARBA00023136"/>
    </source>
</evidence>
<feature type="chain" id="PRO_5004719487" description="Cadherin domain-containing protein" evidence="8">
    <location>
        <begin position="22"/>
        <end position="559"/>
    </location>
</feature>
<feature type="domain" description="Cadherin" evidence="9">
    <location>
        <begin position="138"/>
        <end position="252"/>
    </location>
</feature>
<feature type="domain" description="Cadherin" evidence="9">
    <location>
        <begin position="286"/>
        <end position="372"/>
    </location>
</feature>
<keyword evidence="7" id="KW-0812">Transmembrane</keyword>
<keyword evidence="3 5" id="KW-0106">Calcium</keyword>
<dbReference type="GO" id="GO:0016342">
    <property type="term" value="C:catenin complex"/>
    <property type="evidence" value="ECO:0007669"/>
    <property type="project" value="TreeGrafter"/>
</dbReference>
<dbReference type="EMBL" id="KB199905">
    <property type="protein sequence ID" value="ESP03962.1"/>
    <property type="molecule type" value="Genomic_DNA"/>
</dbReference>
<dbReference type="HOGENOM" id="CLU_487708_0_0_1"/>
<evidence type="ECO:0000256" key="1">
    <source>
        <dbReference type="ARBA" id="ARBA00004370"/>
    </source>
</evidence>
<dbReference type="RefSeq" id="XP_009045444.1">
    <property type="nucleotide sequence ID" value="XM_009047196.1"/>
</dbReference>
<keyword evidence="2" id="KW-0677">Repeat</keyword>
<dbReference type="AlphaFoldDB" id="V4BDW8"/>
<feature type="compositionally biased region" description="Basic and acidic residues" evidence="6">
    <location>
        <begin position="497"/>
        <end position="508"/>
    </location>
</feature>
<proteinExistence type="predicted"/>
<reference evidence="10 11" key="1">
    <citation type="journal article" date="2013" name="Nature">
        <title>Insights into bilaterian evolution from three spiralian genomes.</title>
        <authorList>
            <person name="Simakov O."/>
            <person name="Marletaz F."/>
            <person name="Cho S.J."/>
            <person name="Edsinger-Gonzales E."/>
            <person name="Havlak P."/>
            <person name="Hellsten U."/>
            <person name="Kuo D.H."/>
            <person name="Larsson T."/>
            <person name="Lv J."/>
            <person name="Arendt D."/>
            <person name="Savage R."/>
            <person name="Osoegawa K."/>
            <person name="de Jong P."/>
            <person name="Grimwood J."/>
            <person name="Chapman J.A."/>
            <person name="Shapiro H."/>
            <person name="Aerts A."/>
            <person name="Otillar R.P."/>
            <person name="Terry A.Y."/>
            <person name="Boore J.L."/>
            <person name="Grigoriev I.V."/>
            <person name="Lindberg D.R."/>
            <person name="Seaver E.C."/>
            <person name="Weisblat D.A."/>
            <person name="Putnam N.H."/>
            <person name="Rokhsar D.S."/>
        </authorList>
    </citation>
    <scope>NUCLEOTIDE SEQUENCE [LARGE SCALE GENOMIC DNA]</scope>
</reference>
<dbReference type="KEGG" id="lgi:LOTGIDRAFT_156564"/>
<evidence type="ECO:0000256" key="8">
    <source>
        <dbReference type="SAM" id="SignalP"/>
    </source>
</evidence>
<feature type="region of interest" description="Disordered" evidence="6">
    <location>
        <begin position="422"/>
        <end position="455"/>
    </location>
</feature>
<dbReference type="InterPro" id="IPR015919">
    <property type="entry name" value="Cadherin-like_sf"/>
</dbReference>
<organism evidence="10 11">
    <name type="scientific">Lottia gigantea</name>
    <name type="common">Giant owl limpet</name>
    <dbReference type="NCBI Taxonomy" id="225164"/>
    <lineage>
        <taxon>Eukaryota</taxon>
        <taxon>Metazoa</taxon>
        <taxon>Spiralia</taxon>
        <taxon>Lophotrochozoa</taxon>
        <taxon>Mollusca</taxon>
        <taxon>Gastropoda</taxon>
        <taxon>Patellogastropoda</taxon>
        <taxon>Lottioidea</taxon>
        <taxon>Lottiidae</taxon>
        <taxon>Lottia</taxon>
    </lineage>
</organism>
<dbReference type="OMA" id="HIARIGP"/>
<dbReference type="SUPFAM" id="SSF49313">
    <property type="entry name" value="Cadherin-like"/>
    <property type="match status" value="2"/>
</dbReference>
<dbReference type="GO" id="GO:0016477">
    <property type="term" value="P:cell migration"/>
    <property type="evidence" value="ECO:0007669"/>
    <property type="project" value="TreeGrafter"/>
</dbReference>
<dbReference type="Gene3D" id="2.60.40.60">
    <property type="entry name" value="Cadherins"/>
    <property type="match status" value="2"/>
</dbReference>
<dbReference type="GO" id="GO:0045296">
    <property type="term" value="F:cadherin binding"/>
    <property type="evidence" value="ECO:0007669"/>
    <property type="project" value="TreeGrafter"/>
</dbReference>
<feature type="transmembrane region" description="Helical" evidence="7">
    <location>
        <begin position="388"/>
        <end position="411"/>
    </location>
</feature>
<comment type="subcellular location">
    <subcellularLocation>
        <location evidence="1">Membrane</location>
    </subcellularLocation>
</comment>
<sequence>MASCNLYSLLLFYSFLQLVYSQCEGNPPRNIKRVLETDEPGYYLFNLTSNNDEWSFDIITPSTSDDFFRSYFNFYQHNDTYIFSVNKTLDLEDIYEQTRILLTSFTFKFYCTINNRQTQNYDYFLRVLEVNEFPPNFINPPFIRNITEDAMISTELIKLSLHAEDKDVNQTMDEIQGFRIYDYISPQLDGQGKFHMPKSQDGLIQLKATLDYDTMVEKFYILNVSVQDRGGLTDFTLITVNVLDVDDQPPEFYYKGCQTSPCSIFYQSSVADDFTGPLNDLSPAPIFARDRDSLNYSIRYSLVNGNLPEVKDHFQIDDVTGVVSVIKDFQDVDASSFSLTIQAEEESVNRRSTSTFLWVSILGRSTESQPTQVVTQLITATDDSALKYAMIALAIVIFLIIIAFILSIIFVRKKYRKPISPIDLSPAGSEMGTDDEDLSLSGSDNWPSPIPPGKQERIIASLPEGRGSLPPIQYVETGTPPTSHYQNNITHATLQRSGKDKLRKDSRSNDSNIFDGTREYDGPAELEFYLKDKTLRPLSASKRETELDPRYWLTVDNHY</sequence>
<feature type="signal peptide" evidence="8">
    <location>
        <begin position="1"/>
        <end position="21"/>
    </location>
</feature>
<evidence type="ECO:0000313" key="10">
    <source>
        <dbReference type="EMBL" id="ESP03962.1"/>
    </source>
</evidence>
<dbReference type="PANTHER" id="PTHR24027">
    <property type="entry name" value="CADHERIN-23"/>
    <property type="match status" value="1"/>
</dbReference>
<protein>
    <recommendedName>
        <fullName evidence="9">Cadherin domain-containing protein</fullName>
    </recommendedName>
</protein>
<evidence type="ECO:0000256" key="5">
    <source>
        <dbReference type="PROSITE-ProRule" id="PRU00043"/>
    </source>
</evidence>
<dbReference type="Pfam" id="PF00028">
    <property type="entry name" value="Cadherin"/>
    <property type="match status" value="1"/>
</dbReference>
<evidence type="ECO:0000313" key="11">
    <source>
        <dbReference type="Proteomes" id="UP000030746"/>
    </source>
</evidence>
<keyword evidence="8" id="KW-0732">Signal</keyword>
<evidence type="ECO:0000256" key="3">
    <source>
        <dbReference type="ARBA" id="ARBA00022837"/>
    </source>
</evidence>
<dbReference type="CDD" id="cd11304">
    <property type="entry name" value="Cadherin_repeat"/>
    <property type="match status" value="2"/>
</dbReference>